<organism evidence="7 8">
    <name type="scientific">Roseateles oligotrophus</name>
    <dbReference type="NCBI Taxonomy" id="1769250"/>
    <lineage>
        <taxon>Bacteria</taxon>
        <taxon>Pseudomonadati</taxon>
        <taxon>Pseudomonadota</taxon>
        <taxon>Betaproteobacteria</taxon>
        <taxon>Burkholderiales</taxon>
        <taxon>Sphaerotilaceae</taxon>
        <taxon>Roseateles</taxon>
    </lineage>
</organism>
<keyword evidence="2" id="KW-1003">Cell membrane</keyword>
<dbReference type="Pfam" id="PF07690">
    <property type="entry name" value="MFS_1"/>
    <property type="match status" value="1"/>
</dbReference>
<feature type="transmembrane region" description="Helical" evidence="6">
    <location>
        <begin position="49"/>
        <end position="69"/>
    </location>
</feature>
<keyword evidence="3 6" id="KW-0812">Transmembrane</keyword>
<name>A0A840LAB6_9BURK</name>
<evidence type="ECO:0000256" key="2">
    <source>
        <dbReference type="ARBA" id="ARBA00022475"/>
    </source>
</evidence>
<dbReference type="RefSeq" id="WP_184301461.1">
    <property type="nucleotide sequence ID" value="NZ_JACHLP010000006.1"/>
</dbReference>
<feature type="transmembrane region" description="Helical" evidence="6">
    <location>
        <begin position="105"/>
        <end position="123"/>
    </location>
</feature>
<dbReference type="SUPFAM" id="SSF103473">
    <property type="entry name" value="MFS general substrate transporter"/>
    <property type="match status" value="1"/>
</dbReference>
<dbReference type="Proteomes" id="UP000562027">
    <property type="component" value="Unassembled WGS sequence"/>
</dbReference>
<feature type="transmembrane region" description="Helical" evidence="6">
    <location>
        <begin position="371"/>
        <end position="393"/>
    </location>
</feature>
<keyword evidence="5 6" id="KW-0472">Membrane</keyword>
<feature type="transmembrane region" description="Helical" evidence="6">
    <location>
        <begin position="15"/>
        <end position="37"/>
    </location>
</feature>
<feature type="transmembrane region" description="Helical" evidence="6">
    <location>
        <begin position="305"/>
        <end position="328"/>
    </location>
</feature>
<evidence type="ECO:0000313" key="8">
    <source>
        <dbReference type="Proteomes" id="UP000562027"/>
    </source>
</evidence>
<dbReference type="GO" id="GO:0005886">
    <property type="term" value="C:plasma membrane"/>
    <property type="evidence" value="ECO:0007669"/>
    <property type="project" value="UniProtKB-SubCell"/>
</dbReference>
<dbReference type="PANTHER" id="PTHR23513:SF6">
    <property type="entry name" value="MAJOR FACILITATOR SUPERFAMILY ASSOCIATED DOMAIN-CONTAINING PROTEIN"/>
    <property type="match status" value="1"/>
</dbReference>
<dbReference type="InterPro" id="IPR036259">
    <property type="entry name" value="MFS_trans_sf"/>
</dbReference>
<dbReference type="EMBL" id="JACHLP010000006">
    <property type="protein sequence ID" value="MBB4844691.1"/>
    <property type="molecule type" value="Genomic_DNA"/>
</dbReference>
<sequence length="396" mass="42650">MSTSSLWQHLGFRRLYLSSISFALGTQIYQLALPLIFYELTRSPTVMTGLRAVELLPNLLLAMFIGVWVDRVDRGRWARRAMSGMVVLMGLQALLLPQGAAMLPLFFVSAFALMSLNYLYAICRMGLVKEMLPEPLLLPATGQLTVISQVAAVLGPALAGALVAWQMALGLWLPMAALLLAAALLRGIDLPARPFVSAGYWQDWREGWRVLRANRPLWQLSWWVVLINGSAGVVEVLFLFRARDELQIPPATLGLLYGLAGLGGICGGLLCSRLRGRLGLGRLLMSALALEAASILMLAWGEALALLVCGMALNSFAMVLGNVCVWGYRQESTASAHIGRVSGLTGSLFKLLMPLALLASGQLASHQALGALLAGCAGLHLLACLGLRCSAIYRVP</sequence>
<comment type="caution">
    <text evidence="7">The sequence shown here is derived from an EMBL/GenBank/DDBJ whole genome shotgun (WGS) entry which is preliminary data.</text>
</comment>
<evidence type="ECO:0000256" key="1">
    <source>
        <dbReference type="ARBA" id="ARBA00004651"/>
    </source>
</evidence>
<feature type="transmembrane region" description="Helical" evidence="6">
    <location>
        <begin position="348"/>
        <end position="365"/>
    </location>
</feature>
<keyword evidence="8" id="KW-1185">Reference proteome</keyword>
<evidence type="ECO:0000256" key="3">
    <source>
        <dbReference type="ARBA" id="ARBA00022692"/>
    </source>
</evidence>
<reference evidence="7 8" key="1">
    <citation type="submission" date="2020-08" db="EMBL/GenBank/DDBJ databases">
        <title>Functional genomics of gut bacteria from endangered species of beetles.</title>
        <authorList>
            <person name="Carlos-Shanley C."/>
        </authorList>
    </citation>
    <scope>NUCLEOTIDE SEQUENCE [LARGE SCALE GENOMIC DNA]</scope>
    <source>
        <strain evidence="7 8">S00239</strain>
    </source>
</reference>
<evidence type="ECO:0000256" key="6">
    <source>
        <dbReference type="SAM" id="Phobius"/>
    </source>
</evidence>
<proteinExistence type="predicted"/>
<dbReference type="InterPro" id="IPR011701">
    <property type="entry name" value="MFS"/>
</dbReference>
<gene>
    <name evidence="7" type="ORF">HNP55_003235</name>
</gene>
<evidence type="ECO:0000256" key="5">
    <source>
        <dbReference type="ARBA" id="ARBA00023136"/>
    </source>
</evidence>
<feature type="transmembrane region" description="Helical" evidence="6">
    <location>
        <begin position="171"/>
        <end position="188"/>
    </location>
</feature>
<feature type="transmembrane region" description="Helical" evidence="6">
    <location>
        <begin position="220"/>
        <end position="240"/>
    </location>
</feature>
<protein>
    <submittedName>
        <fullName evidence="7">MFS family permease</fullName>
    </submittedName>
</protein>
<dbReference type="PANTHER" id="PTHR23513">
    <property type="entry name" value="INTEGRAL MEMBRANE EFFLUX PROTEIN-RELATED"/>
    <property type="match status" value="1"/>
</dbReference>
<dbReference type="Gene3D" id="1.20.1250.20">
    <property type="entry name" value="MFS general substrate transporter like domains"/>
    <property type="match status" value="1"/>
</dbReference>
<evidence type="ECO:0000256" key="4">
    <source>
        <dbReference type="ARBA" id="ARBA00022989"/>
    </source>
</evidence>
<dbReference type="CDD" id="cd06173">
    <property type="entry name" value="MFS_MefA_like"/>
    <property type="match status" value="1"/>
</dbReference>
<feature type="transmembrane region" description="Helical" evidence="6">
    <location>
        <begin position="283"/>
        <end position="299"/>
    </location>
</feature>
<feature type="transmembrane region" description="Helical" evidence="6">
    <location>
        <begin position="144"/>
        <end position="165"/>
    </location>
</feature>
<comment type="subcellular location">
    <subcellularLocation>
        <location evidence="1">Cell membrane</location>
        <topology evidence="1">Multi-pass membrane protein</topology>
    </subcellularLocation>
</comment>
<feature type="transmembrane region" description="Helical" evidence="6">
    <location>
        <begin position="252"/>
        <end position="271"/>
    </location>
</feature>
<dbReference type="GO" id="GO:0022857">
    <property type="term" value="F:transmembrane transporter activity"/>
    <property type="evidence" value="ECO:0007669"/>
    <property type="project" value="InterPro"/>
</dbReference>
<keyword evidence="4 6" id="KW-1133">Transmembrane helix</keyword>
<dbReference type="AlphaFoldDB" id="A0A840LAB6"/>
<accession>A0A840LAB6</accession>
<evidence type="ECO:0000313" key="7">
    <source>
        <dbReference type="EMBL" id="MBB4844691.1"/>
    </source>
</evidence>